<comment type="subcellular location">
    <subcellularLocation>
        <location evidence="2 8">Nucleus</location>
        <location evidence="2 8">Nucleolus</location>
    </subcellularLocation>
</comment>
<evidence type="ECO:0000256" key="7">
    <source>
        <dbReference type="ARBA" id="ARBA00023242"/>
    </source>
</evidence>
<evidence type="ECO:0000256" key="6">
    <source>
        <dbReference type="ARBA" id="ARBA00023054"/>
    </source>
</evidence>
<organism evidence="10 11">
    <name type="scientific">Parasitella parasitica</name>
    <dbReference type="NCBI Taxonomy" id="35722"/>
    <lineage>
        <taxon>Eukaryota</taxon>
        <taxon>Fungi</taxon>
        <taxon>Fungi incertae sedis</taxon>
        <taxon>Mucoromycota</taxon>
        <taxon>Mucoromycotina</taxon>
        <taxon>Mucoromycetes</taxon>
        <taxon>Mucorales</taxon>
        <taxon>Mucorineae</taxon>
        <taxon>Mucoraceae</taxon>
        <taxon>Parasitella</taxon>
    </lineage>
</organism>
<dbReference type="STRING" id="35722.A0A0B7MYG8"/>
<dbReference type="GO" id="GO:0006364">
    <property type="term" value="P:rRNA processing"/>
    <property type="evidence" value="ECO:0007669"/>
    <property type="project" value="UniProtKB-UniRule"/>
</dbReference>
<reference evidence="10 11" key="1">
    <citation type="submission" date="2014-09" db="EMBL/GenBank/DDBJ databases">
        <authorList>
            <person name="Ellenberger Sabrina"/>
        </authorList>
    </citation>
    <scope>NUCLEOTIDE SEQUENCE [LARGE SCALE GENOMIC DNA]</scope>
    <source>
        <strain evidence="10 11">CBS 412.66</strain>
    </source>
</reference>
<keyword evidence="4 8" id="KW-0690">Ribosome biogenesis</keyword>
<dbReference type="AlphaFoldDB" id="A0A0B7MYG8"/>
<evidence type="ECO:0000256" key="8">
    <source>
        <dbReference type="RuleBase" id="RU363084"/>
    </source>
</evidence>
<dbReference type="EMBL" id="LN719426">
    <property type="protein sequence ID" value="CEP08163.1"/>
    <property type="molecule type" value="Genomic_DNA"/>
</dbReference>
<proteinExistence type="inferred from homology"/>
<dbReference type="OrthoDB" id="277961at2759"/>
<protein>
    <recommendedName>
        <fullName evidence="8">rRNA-processing protein</fullName>
    </recommendedName>
</protein>
<feature type="coiled-coil region" evidence="8">
    <location>
        <begin position="91"/>
        <end position="128"/>
    </location>
</feature>
<feature type="compositionally biased region" description="Basic and acidic residues" evidence="9">
    <location>
        <begin position="65"/>
        <end position="82"/>
    </location>
</feature>
<keyword evidence="11" id="KW-1185">Reference proteome</keyword>
<feature type="compositionally biased region" description="Polar residues" evidence="9">
    <location>
        <begin position="49"/>
        <end position="61"/>
    </location>
</feature>
<sequence>MVAVTKNGSKADIGGVVDTINKRVSGEFYIFVSLRRNHSMVSAGKNWKVQKTATGRNQQPKQLRKSWDQRSKERARNNATKTIERQLKADKQAAKDAKRAVSLERKKLREEQERMQALAAKMSAKRLERLKKREMRKKARV</sequence>
<gene>
    <name evidence="10" type="primary">PARPA_01472.1 scaffold 1359</name>
</gene>
<evidence type="ECO:0000256" key="3">
    <source>
        <dbReference type="ARBA" id="ARBA00007869"/>
    </source>
</evidence>
<comment type="similarity">
    <text evidence="3 8">Belongs to the CGR1 family.</text>
</comment>
<keyword evidence="5 8" id="KW-0698">rRNA processing</keyword>
<evidence type="ECO:0000313" key="10">
    <source>
        <dbReference type="EMBL" id="CEP08163.1"/>
    </source>
</evidence>
<dbReference type="GO" id="GO:0005730">
    <property type="term" value="C:nucleolus"/>
    <property type="evidence" value="ECO:0007669"/>
    <property type="project" value="UniProtKB-SubCell"/>
</dbReference>
<evidence type="ECO:0000256" key="4">
    <source>
        <dbReference type="ARBA" id="ARBA00022517"/>
    </source>
</evidence>
<name>A0A0B7MYG8_9FUNG</name>
<feature type="region of interest" description="Disordered" evidence="9">
    <location>
        <begin position="48"/>
        <end position="82"/>
    </location>
</feature>
<comment type="function">
    <text evidence="1 8">Involved in nucleolar integrity and required for processing of the pre-rRNA for the 60S ribosome subunit.</text>
</comment>
<keyword evidence="7 8" id="KW-0539">Nucleus</keyword>
<keyword evidence="6 8" id="KW-0175">Coiled coil</keyword>
<evidence type="ECO:0000256" key="1">
    <source>
        <dbReference type="ARBA" id="ARBA00004090"/>
    </source>
</evidence>
<evidence type="ECO:0000256" key="9">
    <source>
        <dbReference type="SAM" id="MobiDB-lite"/>
    </source>
</evidence>
<evidence type="ECO:0000256" key="2">
    <source>
        <dbReference type="ARBA" id="ARBA00004604"/>
    </source>
</evidence>
<dbReference type="Proteomes" id="UP000054107">
    <property type="component" value="Unassembled WGS sequence"/>
</dbReference>
<dbReference type="Pfam" id="PF03879">
    <property type="entry name" value="Cgr1"/>
    <property type="match status" value="1"/>
</dbReference>
<evidence type="ECO:0000313" key="11">
    <source>
        <dbReference type="Proteomes" id="UP000054107"/>
    </source>
</evidence>
<evidence type="ECO:0000256" key="5">
    <source>
        <dbReference type="ARBA" id="ARBA00022552"/>
    </source>
</evidence>
<dbReference type="InterPro" id="IPR005579">
    <property type="entry name" value="Cgr1-like"/>
</dbReference>
<accession>A0A0B7MYG8</accession>